<feature type="non-terminal residue" evidence="1">
    <location>
        <position position="67"/>
    </location>
</feature>
<name>R7U4N2_CAPTE</name>
<sequence length="67" mass="7646">TKEDVFRTFHTWALRNYGDSGKTKTVTLKKYNRIVAILTGEEASTADNSKFRFWVKGKGFQMGEPGE</sequence>
<reference evidence="3" key="1">
    <citation type="submission" date="2012-12" db="EMBL/GenBank/DDBJ databases">
        <authorList>
            <person name="Hellsten U."/>
            <person name="Grimwood J."/>
            <person name="Chapman J.A."/>
            <person name="Shapiro H."/>
            <person name="Aerts A."/>
            <person name="Otillar R.P."/>
            <person name="Terry A.Y."/>
            <person name="Boore J.L."/>
            <person name="Simakov O."/>
            <person name="Marletaz F."/>
            <person name="Cho S.-J."/>
            <person name="Edsinger-Gonzales E."/>
            <person name="Havlak P."/>
            <person name="Kuo D.-H."/>
            <person name="Larsson T."/>
            <person name="Lv J."/>
            <person name="Arendt D."/>
            <person name="Savage R."/>
            <person name="Osoegawa K."/>
            <person name="de Jong P."/>
            <person name="Lindberg D.R."/>
            <person name="Seaver E.C."/>
            <person name="Weisblat D.A."/>
            <person name="Putnam N.H."/>
            <person name="Grigoriev I.V."/>
            <person name="Rokhsar D.S."/>
        </authorList>
    </citation>
    <scope>NUCLEOTIDE SEQUENCE</scope>
    <source>
        <strain evidence="3">I ESC-2004</strain>
    </source>
</reference>
<reference evidence="2" key="3">
    <citation type="submission" date="2015-06" db="UniProtKB">
        <authorList>
            <consortium name="EnsemblMetazoa"/>
        </authorList>
    </citation>
    <scope>IDENTIFICATION</scope>
</reference>
<dbReference type="AlphaFoldDB" id="R7U4N2"/>
<accession>R7U4N2</accession>
<dbReference type="OrthoDB" id="10047222at2759"/>
<gene>
    <name evidence="1" type="ORF">CAPTEDRAFT_87799</name>
</gene>
<organism evidence="1">
    <name type="scientific">Capitella teleta</name>
    <name type="common">Polychaete worm</name>
    <dbReference type="NCBI Taxonomy" id="283909"/>
    <lineage>
        <taxon>Eukaryota</taxon>
        <taxon>Metazoa</taxon>
        <taxon>Spiralia</taxon>
        <taxon>Lophotrochozoa</taxon>
        <taxon>Annelida</taxon>
        <taxon>Polychaeta</taxon>
        <taxon>Sedentaria</taxon>
        <taxon>Scolecida</taxon>
        <taxon>Capitellidae</taxon>
        <taxon>Capitella</taxon>
    </lineage>
</organism>
<protein>
    <submittedName>
        <fullName evidence="1 2">Uncharacterized protein</fullName>
    </submittedName>
</protein>
<dbReference type="EMBL" id="KB307685">
    <property type="protein sequence ID" value="ELT98651.1"/>
    <property type="molecule type" value="Genomic_DNA"/>
</dbReference>
<dbReference type="EnsemblMetazoa" id="CapteT87799">
    <property type="protein sequence ID" value="CapteP87799"/>
    <property type="gene ID" value="CapteG87799"/>
</dbReference>
<dbReference type="STRING" id="283909.R7U4N2"/>
<reference evidence="1 3" key="2">
    <citation type="journal article" date="2013" name="Nature">
        <title>Insights into bilaterian evolution from three spiralian genomes.</title>
        <authorList>
            <person name="Simakov O."/>
            <person name="Marletaz F."/>
            <person name="Cho S.J."/>
            <person name="Edsinger-Gonzales E."/>
            <person name="Havlak P."/>
            <person name="Hellsten U."/>
            <person name="Kuo D.H."/>
            <person name="Larsson T."/>
            <person name="Lv J."/>
            <person name="Arendt D."/>
            <person name="Savage R."/>
            <person name="Osoegawa K."/>
            <person name="de Jong P."/>
            <person name="Grimwood J."/>
            <person name="Chapman J.A."/>
            <person name="Shapiro H."/>
            <person name="Aerts A."/>
            <person name="Otillar R.P."/>
            <person name="Terry A.Y."/>
            <person name="Boore J.L."/>
            <person name="Grigoriev I.V."/>
            <person name="Lindberg D.R."/>
            <person name="Seaver E.C."/>
            <person name="Weisblat D.A."/>
            <person name="Putnam N.H."/>
            <person name="Rokhsar D.S."/>
        </authorList>
    </citation>
    <scope>NUCLEOTIDE SEQUENCE</scope>
    <source>
        <strain evidence="1 3">I ESC-2004</strain>
    </source>
</reference>
<proteinExistence type="predicted"/>
<dbReference type="EMBL" id="AMQN01010394">
    <property type="status" value="NOT_ANNOTATED_CDS"/>
    <property type="molecule type" value="Genomic_DNA"/>
</dbReference>
<evidence type="ECO:0000313" key="3">
    <source>
        <dbReference type="Proteomes" id="UP000014760"/>
    </source>
</evidence>
<keyword evidence="3" id="KW-1185">Reference proteome</keyword>
<feature type="non-terminal residue" evidence="1">
    <location>
        <position position="1"/>
    </location>
</feature>
<evidence type="ECO:0000313" key="2">
    <source>
        <dbReference type="EnsemblMetazoa" id="CapteP87799"/>
    </source>
</evidence>
<dbReference type="HOGENOM" id="CLU_3020245_0_0_1"/>
<dbReference type="Proteomes" id="UP000014760">
    <property type="component" value="Unassembled WGS sequence"/>
</dbReference>
<evidence type="ECO:0000313" key="1">
    <source>
        <dbReference type="EMBL" id="ELT98651.1"/>
    </source>
</evidence>